<evidence type="ECO:0000313" key="3">
    <source>
        <dbReference type="Proteomes" id="UP001590951"/>
    </source>
</evidence>
<comment type="caution">
    <text evidence="2">The sequence shown here is derived from an EMBL/GenBank/DDBJ whole genome shotgun (WGS) entry which is preliminary data.</text>
</comment>
<name>A0ABR4AYB5_9LECA</name>
<keyword evidence="1" id="KW-0732">Signal</keyword>
<gene>
    <name evidence="2" type="ORF">ABVK25_009886</name>
</gene>
<proteinExistence type="predicted"/>
<feature type="chain" id="PRO_5046028014" evidence="1">
    <location>
        <begin position="20"/>
        <end position="200"/>
    </location>
</feature>
<reference evidence="2 3" key="1">
    <citation type="submission" date="2024-09" db="EMBL/GenBank/DDBJ databases">
        <title>Rethinking Asexuality: The Enigmatic Case of Functional Sexual Genes in Lepraria (Stereocaulaceae).</title>
        <authorList>
            <person name="Doellman M."/>
            <person name="Sun Y."/>
            <person name="Barcenas-Pena A."/>
            <person name="Lumbsch H.T."/>
            <person name="Grewe F."/>
        </authorList>
    </citation>
    <scope>NUCLEOTIDE SEQUENCE [LARGE SCALE GENOMIC DNA]</scope>
    <source>
        <strain evidence="2 3">Grewe 0041</strain>
    </source>
</reference>
<accession>A0ABR4AYB5</accession>
<evidence type="ECO:0000256" key="1">
    <source>
        <dbReference type="SAM" id="SignalP"/>
    </source>
</evidence>
<dbReference type="Proteomes" id="UP001590951">
    <property type="component" value="Unassembled WGS sequence"/>
</dbReference>
<protein>
    <submittedName>
        <fullName evidence="2">Uncharacterized protein</fullName>
    </submittedName>
</protein>
<feature type="signal peptide" evidence="1">
    <location>
        <begin position="1"/>
        <end position="19"/>
    </location>
</feature>
<sequence>MHHPFFLLSISTLLLSCAALPATPSTPLTFGLSQSHISHSLLLNNASDINLNATNPPLTAWPVRLPFRYRLPGHDSSYFTISSYTIPQPQPSSDLVLSTIITMVQKLDRDGEPGDTFASIRLRAAAPVGVTWEFEHERPFAIDRRTALVVLNAVANLEIEYGVASLWKVLFQQDGFVYGSFNLTIATDSQASNSVSINTS</sequence>
<organism evidence="2 3">
    <name type="scientific">Lepraria finkii</name>
    <dbReference type="NCBI Taxonomy" id="1340010"/>
    <lineage>
        <taxon>Eukaryota</taxon>
        <taxon>Fungi</taxon>
        <taxon>Dikarya</taxon>
        <taxon>Ascomycota</taxon>
        <taxon>Pezizomycotina</taxon>
        <taxon>Lecanoromycetes</taxon>
        <taxon>OSLEUM clade</taxon>
        <taxon>Lecanoromycetidae</taxon>
        <taxon>Lecanorales</taxon>
        <taxon>Lecanorineae</taxon>
        <taxon>Stereocaulaceae</taxon>
        <taxon>Lepraria</taxon>
    </lineage>
</organism>
<keyword evidence="3" id="KW-1185">Reference proteome</keyword>
<evidence type="ECO:0000313" key="2">
    <source>
        <dbReference type="EMBL" id="KAL2049791.1"/>
    </source>
</evidence>
<dbReference type="EMBL" id="JBHFEH010000057">
    <property type="protein sequence ID" value="KAL2049791.1"/>
    <property type="molecule type" value="Genomic_DNA"/>
</dbReference>